<sequence>YPGPALLALLAAWGVAHLAARRLGGVNGDVLGAMIALSELGGLVGYALWRSLSG</sequence>
<accession>A0ABY2K378</accession>
<reference evidence="1 2" key="1">
    <citation type="submission" date="2019-03" db="EMBL/GenBank/DDBJ databases">
        <title>Thermus tengchongensis species for the arsenic transformation mechanism.</title>
        <authorList>
            <person name="Yuan G.C."/>
        </authorList>
    </citation>
    <scope>NUCLEOTIDE SEQUENCE [LARGE SCALE GENOMIC DNA]</scope>
    <source>
        <strain evidence="1 2">15Y</strain>
    </source>
</reference>
<evidence type="ECO:0000313" key="2">
    <source>
        <dbReference type="Proteomes" id="UP000297244"/>
    </source>
</evidence>
<dbReference type="EMBL" id="SKBL01000049">
    <property type="protein sequence ID" value="TFU13947.1"/>
    <property type="molecule type" value="Genomic_DNA"/>
</dbReference>
<dbReference type="RefSeq" id="WP_206201883.1">
    <property type="nucleotide sequence ID" value="NZ_ML214283.1"/>
</dbReference>
<dbReference type="Proteomes" id="UP000297244">
    <property type="component" value="Unassembled WGS sequence"/>
</dbReference>
<feature type="non-terminal residue" evidence="1">
    <location>
        <position position="1"/>
    </location>
</feature>
<gene>
    <name evidence="1" type="ORF">E0489_13255</name>
</gene>
<dbReference type="InterPro" id="IPR003805">
    <property type="entry name" value="CobS"/>
</dbReference>
<evidence type="ECO:0000313" key="1">
    <source>
        <dbReference type="EMBL" id="TFU13947.1"/>
    </source>
</evidence>
<proteinExistence type="predicted"/>
<comment type="caution">
    <text evidence="1">The sequence shown here is derived from an EMBL/GenBank/DDBJ whole genome shotgun (WGS) entry which is preliminary data.</text>
</comment>
<name>A0ABY2K378_9DEIN</name>
<protein>
    <submittedName>
        <fullName evidence="1">Adenosylcobinamide-GDP ribazoletransferase</fullName>
    </submittedName>
</protein>
<organism evidence="1 2">
    <name type="scientific">Thermus tengchongensis</name>
    <dbReference type="NCBI Taxonomy" id="1214928"/>
    <lineage>
        <taxon>Bacteria</taxon>
        <taxon>Thermotogati</taxon>
        <taxon>Deinococcota</taxon>
        <taxon>Deinococci</taxon>
        <taxon>Thermales</taxon>
        <taxon>Thermaceae</taxon>
        <taxon>Thermus</taxon>
    </lineage>
</organism>
<dbReference type="Pfam" id="PF02654">
    <property type="entry name" value="CobS"/>
    <property type="match status" value="1"/>
</dbReference>
<keyword evidence="2" id="KW-1185">Reference proteome</keyword>